<accession>A0A4Y2QW09</accession>
<sequence>MTFGLRNAAQPCRYIDSIIRDIPGAICICGHLLIASDQESHKSDLDLVLANLAIRHSKLLKSAFGQFGTQILGFRFLQLAFLKVPEKVQF</sequence>
<evidence type="ECO:0000313" key="2">
    <source>
        <dbReference type="Proteomes" id="UP000499080"/>
    </source>
</evidence>
<dbReference type="AlphaFoldDB" id="A0A4Y2QW09"/>
<organism evidence="1 2">
    <name type="scientific">Araneus ventricosus</name>
    <name type="common">Orbweaver spider</name>
    <name type="synonym">Epeira ventricosa</name>
    <dbReference type="NCBI Taxonomy" id="182803"/>
    <lineage>
        <taxon>Eukaryota</taxon>
        <taxon>Metazoa</taxon>
        <taxon>Ecdysozoa</taxon>
        <taxon>Arthropoda</taxon>
        <taxon>Chelicerata</taxon>
        <taxon>Arachnida</taxon>
        <taxon>Araneae</taxon>
        <taxon>Araneomorphae</taxon>
        <taxon>Entelegynae</taxon>
        <taxon>Araneoidea</taxon>
        <taxon>Araneidae</taxon>
        <taxon>Araneus</taxon>
    </lineage>
</organism>
<dbReference type="Proteomes" id="UP000499080">
    <property type="component" value="Unassembled WGS sequence"/>
</dbReference>
<reference evidence="1 2" key="1">
    <citation type="journal article" date="2019" name="Sci. Rep.">
        <title>Orb-weaving spider Araneus ventricosus genome elucidates the spidroin gene catalogue.</title>
        <authorList>
            <person name="Kono N."/>
            <person name="Nakamura H."/>
            <person name="Ohtoshi R."/>
            <person name="Moran D.A.P."/>
            <person name="Shinohara A."/>
            <person name="Yoshida Y."/>
            <person name="Fujiwara M."/>
            <person name="Mori M."/>
            <person name="Tomita M."/>
            <person name="Arakawa K."/>
        </authorList>
    </citation>
    <scope>NUCLEOTIDE SEQUENCE [LARGE SCALE GENOMIC DNA]</scope>
</reference>
<dbReference type="OrthoDB" id="41323at2759"/>
<gene>
    <name evidence="1" type="ORF">AVEN_23085_1</name>
</gene>
<comment type="caution">
    <text evidence="1">The sequence shown here is derived from an EMBL/GenBank/DDBJ whole genome shotgun (WGS) entry which is preliminary data.</text>
</comment>
<evidence type="ECO:0008006" key="3">
    <source>
        <dbReference type="Google" id="ProtNLM"/>
    </source>
</evidence>
<protein>
    <recommendedName>
        <fullName evidence="3">Reverse transcriptase domain-containing protein</fullName>
    </recommendedName>
</protein>
<dbReference type="EMBL" id="BGPR01014951">
    <property type="protein sequence ID" value="GBN67400.1"/>
    <property type="molecule type" value="Genomic_DNA"/>
</dbReference>
<keyword evidence="2" id="KW-1185">Reference proteome</keyword>
<proteinExistence type="predicted"/>
<evidence type="ECO:0000313" key="1">
    <source>
        <dbReference type="EMBL" id="GBN67400.1"/>
    </source>
</evidence>
<name>A0A4Y2QW09_ARAVE</name>